<keyword evidence="6" id="KW-0269">Exonuclease</keyword>
<keyword evidence="2" id="KW-0547">Nucleotide-binding</keyword>
<keyword evidence="4" id="KW-0378">Hydrolase</keyword>
<dbReference type="EMBL" id="DQWS01000134">
    <property type="protein sequence ID" value="HDD53119.1"/>
    <property type="molecule type" value="Genomic_DNA"/>
</dbReference>
<reference evidence="12" key="1">
    <citation type="journal article" date="2020" name="mSystems">
        <title>Genome- and Community-Level Interaction Insights into Carbon Utilization and Element Cycling Functions of Hydrothermarchaeota in Hydrothermal Sediment.</title>
        <authorList>
            <person name="Zhou Z."/>
            <person name="Liu Y."/>
            <person name="Xu W."/>
            <person name="Pan J."/>
            <person name="Luo Z.H."/>
            <person name="Li M."/>
        </authorList>
    </citation>
    <scope>NUCLEOTIDE SEQUENCE [LARGE SCALE GENOMIC DNA]</scope>
    <source>
        <strain evidence="12">HyVt-115</strain>
    </source>
</reference>
<evidence type="ECO:0000256" key="7">
    <source>
        <dbReference type="ARBA" id="ARBA00022840"/>
    </source>
</evidence>
<keyword evidence="1" id="KW-0540">Nuclease</keyword>
<dbReference type="Pfam" id="PF12705">
    <property type="entry name" value="PDDEXK_1"/>
    <property type="match status" value="1"/>
</dbReference>
<proteinExistence type="predicted"/>
<accession>A0A7C0YDA1</accession>
<sequence length="551" mass="61643">ERRGRWGDIALLVRRNATAVELYRHLSSLNIPLVSSTTGSLEERREVQDLLLYLKALDNPADNYSVAGVLLAPFVGVSHGTLLKLSSKGVGLYRAWQEAVKSSTFGVQGSTLNIEQGDLEALAHGLEVFQGLMEKKDKLTISGLIQEVVKSTGYGAWLARQPYGDQALANLDRLARVARRFQKGRLFTLSEFLIYLDHWGLSSREVQEGVEGENAVAILTVHAAKGLEFPVLILAETWSRFRRNNDPVLYDPRKGFAIKLPGVDTVPHYGEVKAVKDAKGWEEEKRLLYVAFTRAMDEVHLILKSGGHRGQTWHSLLKEAGVEGLARKGEWEKLPPQKCLGAKEEGERERYQLPLDVGAGGGLEIGVRHLLGHHEGEEGGVGALLHRALKEISHPREASEWYRLHASSFNFQGTTLSKRAFVTMIKDYFASSLYREVVARARSLYRELPLEAFYKSIKVKGRLDLLAVMEDGSLILVEYKLDRSLVARGGYIDQLALYAWLVEQHAGRWPHEAYLYYLTSGMRERVDVGDLGERALALLEDGYIKLIGDTT</sequence>
<evidence type="ECO:0000256" key="8">
    <source>
        <dbReference type="ARBA" id="ARBA00023125"/>
    </source>
</evidence>
<dbReference type="SUPFAM" id="SSF52540">
    <property type="entry name" value="P-loop containing nucleoside triphosphate hydrolases"/>
    <property type="match status" value="1"/>
</dbReference>
<dbReference type="PANTHER" id="PTHR11070:SF2">
    <property type="entry name" value="ATP-DEPENDENT DNA HELICASE SRS2"/>
    <property type="match status" value="1"/>
</dbReference>
<keyword evidence="8" id="KW-0238">DNA-binding</keyword>
<dbReference type="Pfam" id="PF13361">
    <property type="entry name" value="UvrD_C"/>
    <property type="match status" value="1"/>
</dbReference>
<evidence type="ECO:0000256" key="9">
    <source>
        <dbReference type="ARBA" id="ARBA00023204"/>
    </source>
</evidence>
<dbReference type="InterPro" id="IPR027417">
    <property type="entry name" value="P-loop_NTPase"/>
</dbReference>
<organism evidence="12">
    <name type="scientific">Thermosulfidibacter takaii</name>
    <dbReference type="NCBI Taxonomy" id="412593"/>
    <lineage>
        <taxon>Bacteria</taxon>
        <taxon>Pseudomonadati</taxon>
        <taxon>Thermosulfidibacterota</taxon>
        <taxon>Thermosulfidibacteria</taxon>
        <taxon>Thermosulfidibacterales</taxon>
        <taxon>Thermosulfidibacteraceae</taxon>
    </lineage>
</organism>
<dbReference type="PROSITE" id="PS51217">
    <property type="entry name" value="UVRD_HELICASE_CTER"/>
    <property type="match status" value="1"/>
</dbReference>
<dbReference type="InterPro" id="IPR000212">
    <property type="entry name" value="DNA_helicase_UvrD/REP"/>
</dbReference>
<dbReference type="InterPro" id="IPR014017">
    <property type="entry name" value="DNA_helicase_UvrD-like_C"/>
</dbReference>
<protein>
    <recommendedName>
        <fullName evidence="10">DNA 3'-5' helicase II</fullName>
    </recommendedName>
</protein>
<dbReference type="Gene3D" id="3.90.320.10">
    <property type="match status" value="1"/>
</dbReference>
<dbReference type="GO" id="GO:0003677">
    <property type="term" value="F:DNA binding"/>
    <property type="evidence" value="ECO:0007669"/>
    <property type="project" value="UniProtKB-KW"/>
</dbReference>
<dbReference type="GO" id="GO:0005524">
    <property type="term" value="F:ATP binding"/>
    <property type="evidence" value="ECO:0007669"/>
    <property type="project" value="UniProtKB-KW"/>
</dbReference>
<dbReference type="GO" id="GO:0000725">
    <property type="term" value="P:recombinational repair"/>
    <property type="evidence" value="ECO:0007669"/>
    <property type="project" value="TreeGrafter"/>
</dbReference>
<dbReference type="Gene3D" id="3.40.50.300">
    <property type="entry name" value="P-loop containing nucleotide triphosphate hydrolases"/>
    <property type="match status" value="1"/>
</dbReference>
<evidence type="ECO:0000256" key="5">
    <source>
        <dbReference type="ARBA" id="ARBA00022806"/>
    </source>
</evidence>
<gene>
    <name evidence="12" type="ORF">ENF32_03510</name>
</gene>
<evidence type="ECO:0000256" key="6">
    <source>
        <dbReference type="ARBA" id="ARBA00022839"/>
    </source>
</evidence>
<dbReference type="GO" id="GO:0005829">
    <property type="term" value="C:cytosol"/>
    <property type="evidence" value="ECO:0007669"/>
    <property type="project" value="TreeGrafter"/>
</dbReference>
<dbReference type="PANTHER" id="PTHR11070">
    <property type="entry name" value="UVRD / RECB / PCRA DNA HELICASE FAMILY MEMBER"/>
    <property type="match status" value="1"/>
</dbReference>
<evidence type="ECO:0000259" key="11">
    <source>
        <dbReference type="PROSITE" id="PS51217"/>
    </source>
</evidence>
<name>A0A7C0YDA1_9BACT</name>
<dbReference type="GO" id="GO:0043138">
    <property type="term" value="F:3'-5' DNA helicase activity"/>
    <property type="evidence" value="ECO:0007669"/>
    <property type="project" value="TreeGrafter"/>
</dbReference>
<evidence type="ECO:0000256" key="3">
    <source>
        <dbReference type="ARBA" id="ARBA00022763"/>
    </source>
</evidence>
<keyword evidence="5" id="KW-0347">Helicase</keyword>
<keyword evidence="9" id="KW-0234">DNA repair</keyword>
<dbReference type="Proteomes" id="UP000885690">
    <property type="component" value="Unassembled WGS sequence"/>
</dbReference>
<dbReference type="AlphaFoldDB" id="A0A7C0YDA1"/>
<dbReference type="GO" id="GO:0004527">
    <property type="term" value="F:exonuclease activity"/>
    <property type="evidence" value="ECO:0007669"/>
    <property type="project" value="UniProtKB-KW"/>
</dbReference>
<feature type="domain" description="UvrD-like helicase C-terminal" evidence="11">
    <location>
        <begin position="1"/>
        <end position="226"/>
    </location>
</feature>
<evidence type="ECO:0000256" key="1">
    <source>
        <dbReference type="ARBA" id="ARBA00022722"/>
    </source>
</evidence>
<evidence type="ECO:0000256" key="2">
    <source>
        <dbReference type="ARBA" id="ARBA00022741"/>
    </source>
</evidence>
<keyword evidence="7" id="KW-0067">ATP-binding</keyword>
<evidence type="ECO:0000313" key="12">
    <source>
        <dbReference type="EMBL" id="HDD53119.1"/>
    </source>
</evidence>
<feature type="non-terminal residue" evidence="12">
    <location>
        <position position="1"/>
    </location>
</feature>
<dbReference type="InterPro" id="IPR011604">
    <property type="entry name" value="PDDEXK-like_dom_sf"/>
</dbReference>
<evidence type="ECO:0000256" key="4">
    <source>
        <dbReference type="ARBA" id="ARBA00022801"/>
    </source>
</evidence>
<comment type="caution">
    <text evidence="12">The sequence shown here is derived from an EMBL/GenBank/DDBJ whole genome shotgun (WGS) entry which is preliminary data.</text>
</comment>
<dbReference type="InterPro" id="IPR038726">
    <property type="entry name" value="PDDEXK_AddAB-type"/>
</dbReference>
<keyword evidence="3" id="KW-0227">DNA damage</keyword>
<dbReference type="Gene3D" id="1.10.486.10">
    <property type="entry name" value="PCRA, domain 4"/>
    <property type="match status" value="1"/>
</dbReference>
<evidence type="ECO:0000256" key="10">
    <source>
        <dbReference type="ARBA" id="ARBA00034923"/>
    </source>
</evidence>